<comment type="caution">
    <text evidence="6">The sequence shown here is derived from an EMBL/GenBank/DDBJ whole genome shotgun (WGS) entry which is preliminary data.</text>
</comment>
<dbReference type="Pfam" id="PF00296">
    <property type="entry name" value="Bac_luciferase"/>
    <property type="match status" value="1"/>
</dbReference>
<keyword evidence="4" id="KW-0503">Monooxygenase</keyword>
<dbReference type="SUPFAM" id="SSF51679">
    <property type="entry name" value="Bacterial luciferase-like"/>
    <property type="match status" value="1"/>
</dbReference>
<keyword evidence="3" id="KW-0560">Oxidoreductase</keyword>
<dbReference type="InterPro" id="IPR019923">
    <property type="entry name" value="Lucif-like_OxRdtase_MSMEG_2516"/>
</dbReference>
<dbReference type="RefSeq" id="WP_145739304.1">
    <property type="nucleotide sequence ID" value="NZ_VIWX01000002.1"/>
</dbReference>
<dbReference type="EMBL" id="VIWX01000002">
    <property type="protein sequence ID" value="TWF95968.1"/>
    <property type="molecule type" value="Genomic_DNA"/>
</dbReference>
<evidence type="ECO:0000313" key="6">
    <source>
        <dbReference type="EMBL" id="TWF95968.1"/>
    </source>
</evidence>
<dbReference type="Proteomes" id="UP000316184">
    <property type="component" value="Unassembled WGS sequence"/>
</dbReference>
<dbReference type="InterPro" id="IPR036661">
    <property type="entry name" value="Luciferase-like_sf"/>
</dbReference>
<dbReference type="GO" id="GO:0008726">
    <property type="term" value="F:alkanesulfonate monooxygenase activity"/>
    <property type="evidence" value="ECO:0007669"/>
    <property type="project" value="TreeGrafter"/>
</dbReference>
<dbReference type="InterPro" id="IPR011251">
    <property type="entry name" value="Luciferase-like_dom"/>
</dbReference>
<accession>A0A561U9D4</accession>
<dbReference type="Gene3D" id="3.20.20.30">
    <property type="entry name" value="Luciferase-like domain"/>
    <property type="match status" value="1"/>
</dbReference>
<sequence length="315" mass="34780">MAEFRFSCNVFAIRSASEFGDHCRRVESLGYDVVFTADHLGRPSPFPALVAAAQATERMRVGTLVINVPFWNPALLAREIATTDLLTGGRLEVGLGAGHMKWEFDEAGIEWQPFGARTERLRSTIAELARQFALDGFPQQQEARAEHGLPALRPVQRTGFDGSGPPLLVGGTGDRVLRIAADTADIIGISGIRQIPGHPPGTFRICTAEEIDERVRFARENAGPRADQVEWQALVQAVAPSEDRRTTAAELLPRFGGTMTLDELLETPFLLIGTVEQMAEQVRRNRERFGFTHWTVHAPYVEAFAPVLQRLREAG</sequence>
<organism evidence="6 7">
    <name type="scientific">Saccharopolyspora dendranthemae</name>
    <dbReference type="NCBI Taxonomy" id="1181886"/>
    <lineage>
        <taxon>Bacteria</taxon>
        <taxon>Bacillati</taxon>
        <taxon>Actinomycetota</taxon>
        <taxon>Actinomycetes</taxon>
        <taxon>Pseudonocardiales</taxon>
        <taxon>Pseudonocardiaceae</taxon>
        <taxon>Saccharopolyspora</taxon>
    </lineage>
</organism>
<feature type="domain" description="Luciferase-like" evidence="5">
    <location>
        <begin position="15"/>
        <end position="191"/>
    </location>
</feature>
<evidence type="ECO:0000313" key="7">
    <source>
        <dbReference type="Proteomes" id="UP000316184"/>
    </source>
</evidence>
<keyword evidence="1" id="KW-0285">Flavoprotein</keyword>
<evidence type="ECO:0000256" key="2">
    <source>
        <dbReference type="ARBA" id="ARBA00022643"/>
    </source>
</evidence>
<proteinExistence type="predicted"/>
<reference evidence="6 7" key="1">
    <citation type="submission" date="2019-06" db="EMBL/GenBank/DDBJ databases">
        <title>Sequencing the genomes of 1000 actinobacteria strains.</title>
        <authorList>
            <person name="Klenk H.-P."/>
        </authorList>
    </citation>
    <scope>NUCLEOTIDE SEQUENCE [LARGE SCALE GENOMIC DNA]</scope>
    <source>
        <strain evidence="6 7">DSM 46699</strain>
    </source>
</reference>
<dbReference type="NCBIfam" id="TIGR03621">
    <property type="entry name" value="F420_MSMEG_2516"/>
    <property type="match status" value="1"/>
</dbReference>
<dbReference type="GO" id="GO:0046306">
    <property type="term" value="P:alkanesulfonate catabolic process"/>
    <property type="evidence" value="ECO:0007669"/>
    <property type="project" value="TreeGrafter"/>
</dbReference>
<gene>
    <name evidence="6" type="ORF">FHU35_12969</name>
</gene>
<dbReference type="OrthoDB" id="4288123at2"/>
<evidence type="ECO:0000256" key="3">
    <source>
        <dbReference type="ARBA" id="ARBA00023002"/>
    </source>
</evidence>
<keyword evidence="2" id="KW-0288">FMN</keyword>
<evidence type="ECO:0000256" key="1">
    <source>
        <dbReference type="ARBA" id="ARBA00022630"/>
    </source>
</evidence>
<dbReference type="AlphaFoldDB" id="A0A561U9D4"/>
<evidence type="ECO:0000256" key="4">
    <source>
        <dbReference type="ARBA" id="ARBA00023033"/>
    </source>
</evidence>
<keyword evidence="7" id="KW-1185">Reference proteome</keyword>
<evidence type="ECO:0000259" key="5">
    <source>
        <dbReference type="Pfam" id="PF00296"/>
    </source>
</evidence>
<dbReference type="InterPro" id="IPR050172">
    <property type="entry name" value="SsuD_RutA_monooxygenase"/>
</dbReference>
<name>A0A561U9D4_9PSEU</name>
<dbReference type="PANTHER" id="PTHR42847">
    <property type="entry name" value="ALKANESULFONATE MONOOXYGENASE"/>
    <property type="match status" value="1"/>
</dbReference>
<protein>
    <submittedName>
        <fullName evidence="6">Putative F420-dependent oxidoreductase</fullName>
    </submittedName>
</protein>
<dbReference type="PANTHER" id="PTHR42847:SF4">
    <property type="entry name" value="ALKANESULFONATE MONOOXYGENASE-RELATED"/>
    <property type="match status" value="1"/>
</dbReference>